<accession>A0ABQ3ZQ94</accession>
<feature type="region of interest" description="Disordered" evidence="1">
    <location>
        <begin position="610"/>
        <end position="674"/>
    </location>
</feature>
<reference evidence="3 4" key="1">
    <citation type="submission" date="2021-01" db="EMBL/GenBank/DDBJ databases">
        <title>Whole genome shotgun sequence of Actinoplanes humidus NBRC 14915.</title>
        <authorList>
            <person name="Komaki H."/>
            <person name="Tamura T."/>
        </authorList>
    </citation>
    <scope>NUCLEOTIDE SEQUENCE [LARGE SCALE GENOMIC DNA]</scope>
    <source>
        <strain evidence="3 4">NBRC 14915</strain>
    </source>
</reference>
<dbReference type="EMBL" id="BOMN01000043">
    <property type="protein sequence ID" value="GIE20755.1"/>
    <property type="molecule type" value="Genomic_DNA"/>
</dbReference>
<protein>
    <submittedName>
        <fullName evidence="3">Uncharacterized protein</fullName>
    </submittedName>
</protein>
<keyword evidence="2" id="KW-0812">Transmembrane</keyword>
<feature type="compositionally biased region" description="Low complexity" evidence="1">
    <location>
        <begin position="633"/>
        <end position="655"/>
    </location>
</feature>
<feature type="compositionally biased region" description="Basic residues" evidence="1">
    <location>
        <begin position="205"/>
        <end position="221"/>
    </location>
</feature>
<feature type="transmembrane region" description="Helical" evidence="2">
    <location>
        <begin position="78"/>
        <end position="101"/>
    </location>
</feature>
<dbReference type="Proteomes" id="UP000603200">
    <property type="component" value="Unassembled WGS sequence"/>
</dbReference>
<sequence length="846" mass="87626">MTGHALTCLNITQTAGGMHRRGTPPRLNGGGSPPGLCRRHRPLRTEPLLTWPLLTWPYLTCAHLTGPPLDRGTLTRTLLTLTLTLLAWALLTLTLLAGASLTLLARTLLARTLLARASLACSLLVRVGAGLIRRTLRGYRPDHRASGRPLFRLPRARNAPRTANRTRGRPADLRNLPGIADDAGRSTGHRSSSPGNGRSANTLTPRHHRRHHRGGSSHRRSTGSTGRNRTGVPHLAGFLAPVRPPVSSALLSGLPIGPRPAAGGRSIPRPEGAPVRPRHSRNRPARPTRRPDRPTTDDTPSPSKPILRRSPPPTRPSLRRSPPPSQTFIRRGTTPSQTFIRRGTTPGGRVIRGSTTPGHPVLGSRTTAGGSVIGGRATAGRCIVRGGTAAATGESFVLGRAAGELLVGGGGVATTARSGSVDHRVAARGRILGEGPGGVTTAEASRRALLGILMARGTTRCTVVGALVAARATGRRDRASRQRLVRACAVAARGARALGWRVPHTGNLGCVTRGGDTRSRADRRVRPGAVTHRRIPTRWSPDSGKRTGLARVAGPAELPRVELTTSLTRNFRIGGSPPADRLVPHSPFAGTTPPLHASAGFLLPRTCHRRSTRDTTGRHATRNSCHARHGNARSTTRPGTTGLRTTDRTTGVRPTTRTRHRTARSSTRTRTTGHLGARCTTRWGTAGRTTGIRPTGNLGAAGVRGAGHLGAARIRGAGYAARVKAAGDLGAGCAAGGEVAGDWAGCCAAGGWGAAAGAGDRAGCGGGWGGGASGGRGHAGGASGRDGCCRAGACDRCAWGCDRGRSGAWAGGRLGARGGLGVSTLLGVRRGLRGGGRGRCGGGRGG</sequence>
<comment type="caution">
    <text evidence="3">The sequence shown here is derived from an EMBL/GenBank/DDBJ whole genome shotgun (WGS) entry which is preliminary data.</text>
</comment>
<evidence type="ECO:0000313" key="3">
    <source>
        <dbReference type="EMBL" id="GIE20755.1"/>
    </source>
</evidence>
<feature type="compositionally biased region" description="Basic residues" evidence="1">
    <location>
        <begin position="276"/>
        <end position="288"/>
    </location>
</feature>
<dbReference type="RefSeq" id="WP_203837913.1">
    <property type="nucleotide sequence ID" value="NZ_BAAATV010000008.1"/>
</dbReference>
<name>A0ABQ3ZQ94_9ACTN</name>
<keyword evidence="2" id="KW-0472">Membrane</keyword>
<feature type="compositionally biased region" description="Polar residues" evidence="1">
    <location>
        <begin position="189"/>
        <end position="204"/>
    </location>
</feature>
<keyword evidence="2" id="KW-1133">Transmembrane helix</keyword>
<proteinExistence type="predicted"/>
<feature type="region of interest" description="Disordered" evidence="1">
    <location>
        <begin position="143"/>
        <end position="239"/>
    </location>
</feature>
<feature type="compositionally biased region" description="Low complexity" evidence="1">
    <location>
        <begin position="152"/>
        <end position="165"/>
    </location>
</feature>
<evidence type="ECO:0000313" key="4">
    <source>
        <dbReference type="Proteomes" id="UP000603200"/>
    </source>
</evidence>
<feature type="compositionally biased region" description="Basic residues" evidence="1">
    <location>
        <begin position="619"/>
        <end position="631"/>
    </location>
</feature>
<feature type="compositionally biased region" description="Low complexity" evidence="1">
    <location>
        <begin position="222"/>
        <end position="231"/>
    </location>
</feature>
<feature type="compositionally biased region" description="Low complexity" evidence="1">
    <location>
        <begin position="297"/>
        <end position="309"/>
    </location>
</feature>
<evidence type="ECO:0000256" key="1">
    <source>
        <dbReference type="SAM" id="MobiDB-lite"/>
    </source>
</evidence>
<keyword evidence="4" id="KW-1185">Reference proteome</keyword>
<feature type="compositionally biased region" description="Pro residues" evidence="1">
    <location>
        <begin position="310"/>
        <end position="325"/>
    </location>
</feature>
<evidence type="ECO:0000256" key="2">
    <source>
        <dbReference type="SAM" id="Phobius"/>
    </source>
</evidence>
<gene>
    <name evidence="3" type="ORF">Ahu01nite_038570</name>
</gene>
<organism evidence="3 4">
    <name type="scientific">Winogradskya humida</name>
    <dbReference type="NCBI Taxonomy" id="113566"/>
    <lineage>
        <taxon>Bacteria</taxon>
        <taxon>Bacillati</taxon>
        <taxon>Actinomycetota</taxon>
        <taxon>Actinomycetes</taxon>
        <taxon>Micromonosporales</taxon>
        <taxon>Micromonosporaceae</taxon>
        <taxon>Winogradskya</taxon>
    </lineage>
</organism>
<feature type="region of interest" description="Disordered" evidence="1">
    <location>
        <begin position="251"/>
        <end position="369"/>
    </location>
</feature>
<feature type="compositionally biased region" description="Low complexity" evidence="1">
    <location>
        <begin position="664"/>
        <end position="674"/>
    </location>
</feature>